<dbReference type="Pfam" id="PF07686">
    <property type="entry name" value="V-set"/>
    <property type="match status" value="1"/>
</dbReference>
<dbReference type="Proteomes" id="UP000186698">
    <property type="component" value="Chromosome 9_10L"/>
</dbReference>
<protein>
    <submittedName>
        <fullName evidence="7">Signal-regulatory protein beta-1-like</fullName>
    </submittedName>
</protein>
<sequence length="418" mass="47152">MAELGTDTRLIQFLRVLRILCLFLYKQTGAVLEVVSPTTQISTKGSNVLIPCTFHVDKSPADPKFLTIEWDFNGRRILTYDNGVSTMDPRFSLNSNLAPWGEASLSVSNTQVSDGGIYTCTVTYSPEKQEKEIILEIQAPPQITITNKVVSENKTSVLRASITGFYPQDLDVKWLRDGEILPGVTVNKSQRDPDGTHSTTSTVTIVPTKENRNQIFSVRVQHFSLTVPLQEDFQLIYPAIQSIHITHEPFYVNKEQTLMCQVWGYYPESIAVSWTLNGSRVEASEIKRINSSALESSYRFLPTAESQGMEISCVVEHQALAQPLVQTLKVQLTGTKNIIIFVSVVLVLFIVMRVSLVTVRCILGKKKKKNTYRKLEQKTDDDDQGGTSEPLEPHKVIENEKIQFGYKKQIRDLWTSFI</sequence>
<feature type="domain" description="Ig-like" evidence="5">
    <location>
        <begin position="238"/>
        <end position="329"/>
    </location>
</feature>
<evidence type="ECO:0000313" key="6">
    <source>
        <dbReference type="Proteomes" id="UP000186698"/>
    </source>
</evidence>
<keyword evidence="2" id="KW-0325">Glycoprotein</keyword>
<feature type="domain" description="Ig-like" evidence="5">
    <location>
        <begin position="141"/>
        <end position="234"/>
    </location>
</feature>
<dbReference type="InterPro" id="IPR007110">
    <property type="entry name" value="Ig-like_dom"/>
</dbReference>
<accession>A0A8J1LU10</accession>
<dbReference type="AlphaFoldDB" id="A0A8J1LU10"/>
<dbReference type="PANTHER" id="PTHR19971">
    <property type="entry name" value="SIGNAL-REGULATORY PROTEIN BETA"/>
    <property type="match status" value="1"/>
</dbReference>
<dbReference type="SMART" id="SM00407">
    <property type="entry name" value="IGc1"/>
    <property type="match status" value="2"/>
</dbReference>
<feature type="chain" id="PRO_5035217004" evidence="4">
    <location>
        <begin position="31"/>
        <end position="418"/>
    </location>
</feature>
<evidence type="ECO:0000313" key="7">
    <source>
        <dbReference type="RefSeq" id="XP_041433032.1"/>
    </source>
</evidence>
<evidence type="ECO:0000259" key="5">
    <source>
        <dbReference type="PROSITE" id="PS50835"/>
    </source>
</evidence>
<dbReference type="InterPro" id="IPR003597">
    <property type="entry name" value="Ig_C1-set"/>
</dbReference>
<keyword evidence="3" id="KW-1133">Transmembrane helix</keyword>
<dbReference type="CDD" id="cd00098">
    <property type="entry name" value="IgC1"/>
    <property type="match status" value="1"/>
</dbReference>
<keyword evidence="6" id="KW-1185">Reference proteome</keyword>
<dbReference type="InterPro" id="IPR003599">
    <property type="entry name" value="Ig_sub"/>
</dbReference>
<keyword evidence="1" id="KW-1015">Disulfide bond</keyword>
<dbReference type="KEGG" id="xla:121398221"/>
<dbReference type="PROSITE" id="PS50835">
    <property type="entry name" value="IG_LIKE"/>
    <property type="match status" value="3"/>
</dbReference>
<dbReference type="GO" id="GO:0050839">
    <property type="term" value="F:cell adhesion molecule binding"/>
    <property type="evidence" value="ECO:0000318"/>
    <property type="project" value="GO_Central"/>
</dbReference>
<proteinExistence type="predicted"/>
<dbReference type="SMART" id="SM00409">
    <property type="entry name" value="IG"/>
    <property type="match status" value="1"/>
</dbReference>
<evidence type="ECO:0000256" key="3">
    <source>
        <dbReference type="SAM" id="Phobius"/>
    </source>
</evidence>
<feature type="signal peptide" evidence="4">
    <location>
        <begin position="1"/>
        <end position="30"/>
    </location>
</feature>
<evidence type="ECO:0000256" key="4">
    <source>
        <dbReference type="SAM" id="SignalP"/>
    </source>
</evidence>
<organism evidence="6 7">
    <name type="scientific">Xenopus laevis</name>
    <name type="common">African clawed frog</name>
    <dbReference type="NCBI Taxonomy" id="8355"/>
    <lineage>
        <taxon>Eukaryota</taxon>
        <taxon>Metazoa</taxon>
        <taxon>Chordata</taxon>
        <taxon>Craniata</taxon>
        <taxon>Vertebrata</taxon>
        <taxon>Euteleostomi</taxon>
        <taxon>Amphibia</taxon>
        <taxon>Batrachia</taxon>
        <taxon>Anura</taxon>
        <taxon>Pipoidea</taxon>
        <taxon>Pipidae</taxon>
        <taxon>Xenopodinae</taxon>
        <taxon>Xenopus</taxon>
        <taxon>Xenopus</taxon>
    </lineage>
</organism>
<dbReference type="SUPFAM" id="SSF48726">
    <property type="entry name" value="Immunoglobulin"/>
    <property type="match status" value="3"/>
</dbReference>
<evidence type="ECO:0000256" key="1">
    <source>
        <dbReference type="ARBA" id="ARBA00023157"/>
    </source>
</evidence>
<gene>
    <name evidence="7" type="primary">LOC121398221</name>
</gene>
<feature type="transmembrane region" description="Helical" evidence="3">
    <location>
        <begin position="338"/>
        <end position="363"/>
    </location>
</feature>
<dbReference type="GO" id="GO:0098609">
    <property type="term" value="P:cell-cell adhesion"/>
    <property type="evidence" value="ECO:0000318"/>
    <property type="project" value="GO_Central"/>
</dbReference>
<evidence type="ECO:0000256" key="2">
    <source>
        <dbReference type="ARBA" id="ARBA00023180"/>
    </source>
</evidence>
<name>A0A8J1LU10_XENLA</name>
<dbReference type="InterPro" id="IPR013783">
    <property type="entry name" value="Ig-like_fold"/>
</dbReference>
<dbReference type="GO" id="GO:0005911">
    <property type="term" value="C:cell-cell junction"/>
    <property type="evidence" value="ECO:0000318"/>
    <property type="project" value="GO_Central"/>
</dbReference>
<dbReference type="GeneID" id="121398221"/>
<dbReference type="InterPro" id="IPR051755">
    <property type="entry name" value="Ig-like_CS_Receptor"/>
</dbReference>
<dbReference type="Pfam" id="PF07654">
    <property type="entry name" value="C1-set"/>
    <property type="match status" value="2"/>
</dbReference>
<dbReference type="InterPro" id="IPR013106">
    <property type="entry name" value="Ig_V-set"/>
</dbReference>
<dbReference type="Gene3D" id="2.60.40.10">
    <property type="entry name" value="Immunoglobulins"/>
    <property type="match status" value="3"/>
</dbReference>
<dbReference type="GO" id="GO:0005886">
    <property type="term" value="C:plasma membrane"/>
    <property type="evidence" value="ECO:0000318"/>
    <property type="project" value="GO_Central"/>
</dbReference>
<dbReference type="OrthoDB" id="6370831at2759"/>
<keyword evidence="4" id="KW-0732">Signal</keyword>
<keyword evidence="3" id="KW-0472">Membrane</keyword>
<dbReference type="InterPro" id="IPR036179">
    <property type="entry name" value="Ig-like_dom_sf"/>
</dbReference>
<keyword evidence="3" id="KW-0812">Transmembrane</keyword>
<feature type="domain" description="Ig-like" evidence="5">
    <location>
        <begin position="29"/>
        <end position="134"/>
    </location>
</feature>
<reference evidence="7" key="1">
    <citation type="submission" date="2025-08" db="UniProtKB">
        <authorList>
            <consortium name="RefSeq"/>
        </authorList>
    </citation>
    <scope>IDENTIFICATION</scope>
    <source>
        <strain evidence="7">J_2021</strain>
        <tissue evidence="7">Erythrocytes</tissue>
    </source>
</reference>
<dbReference type="RefSeq" id="XP_041433032.1">
    <property type="nucleotide sequence ID" value="XM_041577098.1"/>
</dbReference>